<dbReference type="AlphaFoldDB" id="A0A127PHG2"/>
<proteinExistence type="predicted"/>
<sequence>MTMDFSGKISIFFGFSHYFFLKHSLSAYKYWILLDIRI</sequence>
<dbReference type="Proteomes" id="UP000072421">
    <property type="component" value="Chromosome"/>
</dbReference>
<dbReference type="EMBL" id="CP013232">
    <property type="protein sequence ID" value="AMO97165.1"/>
    <property type="molecule type" value="Genomic_DNA"/>
</dbReference>
<protein>
    <submittedName>
        <fullName evidence="1">Uncharacterized protein</fullName>
    </submittedName>
</protein>
<reference evidence="1 2" key="1">
    <citation type="submission" date="2015-11" db="EMBL/GenBank/DDBJ databases">
        <title>Exploring the genomic traits of fungus-feeding bacterial genus Collimonas.</title>
        <authorList>
            <person name="Song C."/>
            <person name="Schmidt R."/>
            <person name="de Jager V."/>
            <person name="Krzyzanowska D."/>
            <person name="Jongedijk E."/>
            <person name="Cankar K."/>
            <person name="Beekwilder J."/>
            <person name="van Veen A."/>
            <person name="de Boer W."/>
            <person name="van Veen J.A."/>
            <person name="Garbeva P."/>
        </authorList>
    </citation>
    <scope>NUCLEOTIDE SEQUENCE [LARGE SCALE GENOMIC DNA]</scope>
    <source>
        <strain evidence="1 2">Ter6</strain>
    </source>
</reference>
<gene>
    <name evidence="1" type="ORF">CFter6_4575</name>
</gene>
<organism evidence="1">
    <name type="scientific">Collimonas fungivorans</name>
    <dbReference type="NCBI Taxonomy" id="158899"/>
    <lineage>
        <taxon>Bacteria</taxon>
        <taxon>Pseudomonadati</taxon>
        <taxon>Pseudomonadota</taxon>
        <taxon>Betaproteobacteria</taxon>
        <taxon>Burkholderiales</taxon>
        <taxon>Oxalobacteraceae</taxon>
        <taxon>Collimonas</taxon>
    </lineage>
</organism>
<accession>A0A127PHG2</accession>
<evidence type="ECO:0000313" key="2">
    <source>
        <dbReference type="Proteomes" id="UP000072421"/>
    </source>
</evidence>
<evidence type="ECO:0000313" key="1">
    <source>
        <dbReference type="EMBL" id="AMO97165.1"/>
    </source>
</evidence>
<name>A0A127PHG2_9BURK</name>
<dbReference type="PATRIC" id="fig|158899.10.peg.4531"/>